<name>A0ABP4SQA2_9ACTN</name>
<gene>
    <name evidence="7" type="ORF">GCM10009830_23630</name>
</gene>
<comment type="caution">
    <text evidence="7">The sequence shown here is derived from an EMBL/GenBank/DDBJ whole genome shotgun (WGS) entry which is preliminary data.</text>
</comment>
<dbReference type="SUPFAM" id="SSF52283">
    <property type="entry name" value="Formate/glycerate dehydrogenase catalytic domain-like"/>
    <property type="match status" value="1"/>
</dbReference>
<evidence type="ECO:0000256" key="4">
    <source>
        <dbReference type="RuleBase" id="RU003719"/>
    </source>
</evidence>
<evidence type="ECO:0000256" key="1">
    <source>
        <dbReference type="ARBA" id="ARBA00005854"/>
    </source>
</evidence>
<evidence type="ECO:0000313" key="8">
    <source>
        <dbReference type="Proteomes" id="UP001499851"/>
    </source>
</evidence>
<dbReference type="SUPFAM" id="SSF51735">
    <property type="entry name" value="NAD(P)-binding Rossmann-fold domains"/>
    <property type="match status" value="1"/>
</dbReference>
<dbReference type="InterPro" id="IPR006140">
    <property type="entry name" value="D-isomer_DH_NAD-bd"/>
</dbReference>
<evidence type="ECO:0000259" key="6">
    <source>
        <dbReference type="Pfam" id="PF02826"/>
    </source>
</evidence>
<evidence type="ECO:0000313" key="7">
    <source>
        <dbReference type="EMBL" id="GAA1676224.1"/>
    </source>
</evidence>
<evidence type="ECO:0000256" key="3">
    <source>
        <dbReference type="ARBA" id="ARBA00023027"/>
    </source>
</evidence>
<evidence type="ECO:0000256" key="2">
    <source>
        <dbReference type="ARBA" id="ARBA00023002"/>
    </source>
</evidence>
<proteinExistence type="inferred from homology"/>
<dbReference type="InterPro" id="IPR058205">
    <property type="entry name" value="D-LDH-like"/>
</dbReference>
<protein>
    <submittedName>
        <fullName evidence="7">2-hydroxyacid dehydrogenase</fullName>
    </submittedName>
</protein>
<sequence>MRVAVFSTKPYDERFLQEANRERVHELLFLEPRLSRDTAVLAEGSEAVCAFVNDDLGTDVLVELARRGVRFAALRSAGFNHVDLRAAAALGVAVARVPDYSPHAVAEHCAALIMALNRKTHRAYNRVREHNFALTGLLGFDLHGRTVGVVGTGKIGVCFARIMAGFGCRVLAYDLYPSEAARAAGVEYTGLEDLLTIADIVSLHCPLTPETHHLIDAERIALMRPGVMLVNTSRGALVDTAAVIEGLKSGRIGHLGLDVYEEEAGLFFEDLSDQVIGDDVFDRLSSFPNVLITGHQAFFTVEAIEAIAATTIANLTAFEFGGAGLHPVVHGLD</sequence>
<dbReference type="PANTHER" id="PTHR43026">
    <property type="entry name" value="2-HYDROXYACID DEHYDROGENASE HOMOLOG 1-RELATED"/>
    <property type="match status" value="1"/>
</dbReference>
<keyword evidence="2 4" id="KW-0560">Oxidoreductase</keyword>
<dbReference type="Pfam" id="PF02826">
    <property type="entry name" value="2-Hacid_dh_C"/>
    <property type="match status" value="1"/>
</dbReference>
<accession>A0ABP4SQA2</accession>
<evidence type="ECO:0000259" key="5">
    <source>
        <dbReference type="Pfam" id="PF00389"/>
    </source>
</evidence>
<dbReference type="PROSITE" id="PS00065">
    <property type="entry name" value="D_2_HYDROXYACID_DH_1"/>
    <property type="match status" value="1"/>
</dbReference>
<dbReference type="PROSITE" id="PS00670">
    <property type="entry name" value="D_2_HYDROXYACID_DH_2"/>
    <property type="match status" value="1"/>
</dbReference>
<dbReference type="PANTHER" id="PTHR43026:SF1">
    <property type="entry name" value="2-HYDROXYACID DEHYDROGENASE HOMOLOG 1-RELATED"/>
    <property type="match status" value="1"/>
</dbReference>
<reference evidence="8" key="1">
    <citation type="journal article" date="2019" name="Int. J. Syst. Evol. Microbiol.">
        <title>The Global Catalogue of Microorganisms (GCM) 10K type strain sequencing project: providing services to taxonomists for standard genome sequencing and annotation.</title>
        <authorList>
            <consortium name="The Broad Institute Genomics Platform"/>
            <consortium name="The Broad Institute Genome Sequencing Center for Infectious Disease"/>
            <person name="Wu L."/>
            <person name="Ma J."/>
        </authorList>
    </citation>
    <scope>NUCLEOTIDE SEQUENCE [LARGE SCALE GENOMIC DNA]</scope>
    <source>
        <strain evidence="8">JCM 16001</strain>
    </source>
</reference>
<dbReference type="Pfam" id="PF00389">
    <property type="entry name" value="2-Hacid_dh"/>
    <property type="match status" value="1"/>
</dbReference>
<feature type="domain" description="D-isomer specific 2-hydroxyacid dehydrogenase catalytic" evidence="5">
    <location>
        <begin position="3"/>
        <end position="328"/>
    </location>
</feature>
<dbReference type="Proteomes" id="UP001499851">
    <property type="component" value="Unassembled WGS sequence"/>
</dbReference>
<dbReference type="PROSITE" id="PS00671">
    <property type="entry name" value="D_2_HYDROXYACID_DH_3"/>
    <property type="match status" value="1"/>
</dbReference>
<feature type="domain" description="D-isomer specific 2-hydroxyacid dehydrogenase NAD-binding" evidence="6">
    <location>
        <begin position="111"/>
        <end position="297"/>
    </location>
</feature>
<dbReference type="InterPro" id="IPR036291">
    <property type="entry name" value="NAD(P)-bd_dom_sf"/>
</dbReference>
<dbReference type="EMBL" id="BAAAQF010000007">
    <property type="protein sequence ID" value="GAA1676224.1"/>
    <property type="molecule type" value="Genomic_DNA"/>
</dbReference>
<dbReference type="InterPro" id="IPR006139">
    <property type="entry name" value="D-isomer_2_OHA_DH_cat_dom"/>
</dbReference>
<comment type="similarity">
    <text evidence="1 4">Belongs to the D-isomer specific 2-hydroxyacid dehydrogenase family.</text>
</comment>
<dbReference type="InterPro" id="IPR029753">
    <property type="entry name" value="D-isomer_DH_CS"/>
</dbReference>
<dbReference type="InterPro" id="IPR029752">
    <property type="entry name" value="D-isomer_DH_CS1"/>
</dbReference>
<organism evidence="7 8">
    <name type="scientific">Glycomyces endophyticus</name>
    <dbReference type="NCBI Taxonomy" id="480996"/>
    <lineage>
        <taxon>Bacteria</taxon>
        <taxon>Bacillati</taxon>
        <taxon>Actinomycetota</taxon>
        <taxon>Actinomycetes</taxon>
        <taxon>Glycomycetales</taxon>
        <taxon>Glycomycetaceae</taxon>
        <taxon>Glycomyces</taxon>
    </lineage>
</organism>
<dbReference type="RefSeq" id="WP_344486356.1">
    <property type="nucleotide sequence ID" value="NZ_BAAAQF010000007.1"/>
</dbReference>
<dbReference type="Gene3D" id="3.40.50.720">
    <property type="entry name" value="NAD(P)-binding Rossmann-like Domain"/>
    <property type="match status" value="2"/>
</dbReference>
<dbReference type="CDD" id="cd12183">
    <property type="entry name" value="LDH_like_2"/>
    <property type="match status" value="1"/>
</dbReference>
<keyword evidence="8" id="KW-1185">Reference proteome</keyword>
<keyword evidence="3" id="KW-0520">NAD</keyword>